<dbReference type="SUPFAM" id="SSF51126">
    <property type="entry name" value="Pectin lyase-like"/>
    <property type="match status" value="1"/>
</dbReference>
<dbReference type="InterPro" id="IPR012334">
    <property type="entry name" value="Pectin_lyas_fold"/>
</dbReference>
<dbReference type="PROSITE" id="PS51257">
    <property type="entry name" value="PROKAR_LIPOPROTEIN"/>
    <property type="match status" value="1"/>
</dbReference>
<dbReference type="Proteomes" id="UP000004947">
    <property type="component" value="Unassembled WGS sequence"/>
</dbReference>
<dbReference type="EMBL" id="ABCK01000013">
    <property type="protein sequence ID" value="EDM26806.1"/>
    <property type="molecule type" value="Genomic_DNA"/>
</dbReference>
<comment type="caution">
    <text evidence="2">The sequence shown here is derived from an EMBL/GenBank/DDBJ whole genome shotgun (WGS) entry which is preliminary data.</text>
</comment>
<accession>A6DN58</accession>
<dbReference type="eggNOG" id="COG0265">
    <property type="taxonomic scope" value="Bacteria"/>
</dbReference>
<name>A6DN58_9BACT</name>
<feature type="domain" description="Right handed beta helix" evidence="1">
    <location>
        <begin position="382"/>
        <end position="516"/>
    </location>
</feature>
<protein>
    <recommendedName>
        <fullName evidence="1">Right handed beta helix domain-containing protein</fullName>
    </recommendedName>
</protein>
<organism evidence="2 3">
    <name type="scientific">Lentisphaera araneosa HTCC2155</name>
    <dbReference type="NCBI Taxonomy" id="313628"/>
    <lineage>
        <taxon>Bacteria</taxon>
        <taxon>Pseudomonadati</taxon>
        <taxon>Lentisphaerota</taxon>
        <taxon>Lentisphaeria</taxon>
        <taxon>Lentisphaerales</taxon>
        <taxon>Lentisphaeraceae</taxon>
        <taxon>Lentisphaera</taxon>
    </lineage>
</organism>
<sequence>MIKYLCLLSAFLCSCQKTPSPIHEDVSTPAKSIYVPTQKLDQQAIYVQSNAKASGDGSLEKPYASIMTAIQQAPDAYTIYLREGRYKEVIELKNFEKKLKIAAYPGEKVVIDGTQELELKWELYQNKIYRSKVNLAIWQLFADNKYSYLARWPNATFEDGKIWRMTQGMRSLDGGYKSSQPTGKSRLGLAYDDAFKAHSKDGFNEGDSRYSGLAKTQSLADSALDFTGAIAVLNIGHWMTWARPITEHKAGSDHFSYAKDGIKLRELHQHTAYYIYGLAALDQNNEWWYDKESQYLYYRAEDQQSLNKLKFSSRKNDFMLELTKVKNLSFENLDFFAAGYNVRFSENIRFNDCRFDYLSDNKYVLGQFDWFNAFNGNSNNQMSAFFDGKDNQLTNCIFSRSNAPIIFKGDNTLVQNCLFEDIEWDVNTNGGTGSVMIGKGSTIRNCTLSRTGNSEGIRAIEDSCTIKYNRIFDAGNLQHDGSGINVGTKVQKGATVSHNWVHDCNRQGVRFDYHGMDVHQSDGSVYGDGLYAFNVIWNTQPSQIKGDRHLIFNNTVISCNYFPDPENEPFNFSIQGFKAMHGIMGNDKSIIRNNLANISHRSWDLRITEKRKANYQNGARFFKDLNYNVLPGKHDHNMREAGAAYKYLRDPQNLDFRPKINSPLIASGRTILASENPNQYTSLKNFQELKQGIDIGAYQSAASDHYWIPGYKAWQPSQAIPLDEGVVNQSKVDLIFLESYKASDHKVYFGTDPKKLQLLKELKKSNICPSPQLEAGKKYFWRVDAIYPDGVSSGETWSFTVKAPTSQLVHN</sequence>
<dbReference type="RefSeq" id="WP_007279301.1">
    <property type="nucleotide sequence ID" value="NZ_ABCK01000013.1"/>
</dbReference>
<evidence type="ECO:0000313" key="2">
    <source>
        <dbReference type="EMBL" id="EDM26806.1"/>
    </source>
</evidence>
<evidence type="ECO:0000313" key="3">
    <source>
        <dbReference type="Proteomes" id="UP000004947"/>
    </source>
</evidence>
<dbReference type="InterPro" id="IPR039448">
    <property type="entry name" value="Beta_helix"/>
</dbReference>
<gene>
    <name evidence="2" type="ORF">LNTAR_06159</name>
</gene>
<evidence type="ECO:0000259" key="1">
    <source>
        <dbReference type="Pfam" id="PF13229"/>
    </source>
</evidence>
<dbReference type="OrthoDB" id="9791852at2"/>
<dbReference type="Gene3D" id="2.160.20.10">
    <property type="entry name" value="Single-stranded right-handed beta-helix, Pectin lyase-like"/>
    <property type="match status" value="2"/>
</dbReference>
<dbReference type="PANTHER" id="PTHR36453:SF1">
    <property type="entry name" value="RIGHT HANDED BETA HELIX DOMAIN-CONTAINING PROTEIN"/>
    <property type="match status" value="1"/>
</dbReference>
<reference evidence="2 3" key="1">
    <citation type="journal article" date="2010" name="J. Bacteriol.">
        <title>Genome sequence of Lentisphaera araneosa HTCC2155T, the type species of the order Lentisphaerales in the phylum Lentisphaerae.</title>
        <authorList>
            <person name="Thrash J.C."/>
            <person name="Cho J.C."/>
            <person name="Vergin K.L."/>
            <person name="Morris R.M."/>
            <person name="Giovannoni S.J."/>
        </authorList>
    </citation>
    <scope>NUCLEOTIDE SEQUENCE [LARGE SCALE GENOMIC DNA]</scope>
    <source>
        <strain evidence="2 3">HTCC2155</strain>
    </source>
</reference>
<dbReference type="PANTHER" id="PTHR36453">
    <property type="entry name" value="SECRETED PROTEIN-RELATED"/>
    <property type="match status" value="1"/>
</dbReference>
<dbReference type="InterPro" id="IPR006626">
    <property type="entry name" value="PbH1"/>
</dbReference>
<dbReference type="AlphaFoldDB" id="A6DN58"/>
<dbReference type="SMART" id="SM00710">
    <property type="entry name" value="PbH1"/>
    <property type="match status" value="4"/>
</dbReference>
<dbReference type="STRING" id="313628.LNTAR_06159"/>
<dbReference type="Pfam" id="PF13229">
    <property type="entry name" value="Beta_helix"/>
    <property type="match status" value="1"/>
</dbReference>
<dbReference type="InterPro" id="IPR011050">
    <property type="entry name" value="Pectin_lyase_fold/virulence"/>
</dbReference>
<proteinExistence type="predicted"/>
<keyword evidence="3" id="KW-1185">Reference proteome</keyword>